<proteinExistence type="predicted"/>
<dbReference type="PANTHER" id="PTHR31225">
    <property type="entry name" value="OS04G0344100 PROTEIN-RELATED"/>
    <property type="match status" value="1"/>
</dbReference>
<dbReference type="InterPro" id="IPR034741">
    <property type="entry name" value="Terpene_cyclase-like_1_C"/>
</dbReference>
<dbReference type="SUPFAM" id="SSF48239">
    <property type="entry name" value="Terpenoid cyclases/Protein prenyltransferases"/>
    <property type="match status" value="1"/>
</dbReference>
<evidence type="ECO:0000259" key="4">
    <source>
        <dbReference type="Pfam" id="PF01397"/>
    </source>
</evidence>
<dbReference type="SFLD" id="SFLDS00005">
    <property type="entry name" value="Isoprenoid_Synthase_Type_I"/>
    <property type="match status" value="1"/>
</dbReference>
<reference evidence="6" key="1">
    <citation type="submission" date="2023-03" db="EMBL/GenBank/DDBJ databases">
        <title>Chromosome-scale reference genome and RAD-based genetic map of yellow starthistle (Centaurea solstitialis) reveal putative structural variation and QTLs associated with invader traits.</title>
        <authorList>
            <person name="Reatini B."/>
            <person name="Cang F.A."/>
            <person name="Jiang Q."/>
            <person name="Mckibben M.T.W."/>
            <person name="Barker M.S."/>
            <person name="Rieseberg L.H."/>
            <person name="Dlugosch K.M."/>
        </authorList>
    </citation>
    <scope>NUCLEOTIDE SEQUENCE</scope>
    <source>
        <strain evidence="6">CAN-66</strain>
        <tissue evidence="6">Leaf</tissue>
    </source>
</reference>
<dbReference type="InterPro" id="IPR050148">
    <property type="entry name" value="Terpene_synthase-like"/>
</dbReference>
<sequence>MCFFPCSIIHHKNHVNATKGFNDFKPLSSSKSTSMVVYAAEPIVRRSANYEPSLWSFDHIQSLSSKYTGEDYKARVYSLKKAVKMMIPKVVPNPLNCLELVDNLQRLGVSYHFEEEINHVLDMIYGNYFETREQWNGMDMNLKALGFRLLRKRGYHVPQEIFGDVKHKIENVQGDIDVVGMLNLYEASYLSFENEIILDGVRDFTAKFLKENVDKIDRKSHLWSLVSHALELPLHWRVPRVEAKWFIETYKETINPTLMDLAILDFNMVQAIYLQDLKYSSRWWRNTCWDKKLSFCRDRLVENFLWTVGVNYLPKFSLGRKTLTKVNAIITTIDDVYDVYGTLNELQKFTDVTIRWNINEIEELPDYMKICFLGFHNTINEIAYDNLTNTGLHILPYLKNAWTDLCKSYLVEAKWYQSGHTPTLQEYLDNGYISISAPAILMHCNFLTSMTSTQEILQCMERTDNIVRYSSLLLRLADDLGTSSDEIARGDNPKSIQCYMNESGATEDEARSYIQSLIIKTWKKLNKEVASVAPYQHLQEFVDCATNLGRMAQFMYDEGDDGHGRPTISKSRILSLLLNPIQELQN</sequence>
<dbReference type="SUPFAM" id="SSF48576">
    <property type="entry name" value="Terpenoid synthases"/>
    <property type="match status" value="1"/>
</dbReference>
<evidence type="ECO:0000313" key="7">
    <source>
        <dbReference type="Proteomes" id="UP001172457"/>
    </source>
</evidence>
<protein>
    <submittedName>
        <fullName evidence="6">Uncharacterized protein</fullName>
    </submittedName>
</protein>
<dbReference type="InterPro" id="IPR005630">
    <property type="entry name" value="Terpene_synthase_metal-bd"/>
</dbReference>
<feature type="domain" description="Terpene synthase N-terminal" evidence="4">
    <location>
        <begin position="55"/>
        <end position="230"/>
    </location>
</feature>
<dbReference type="Gene3D" id="1.50.10.130">
    <property type="entry name" value="Terpene synthase, N-terminal domain"/>
    <property type="match status" value="1"/>
</dbReference>
<evidence type="ECO:0000259" key="5">
    <source>
        <dbReference type="Pfam" id="PF03936"/>
    </source>
</evidence>
<dbReference type="Gene3D" id="1.10.600.10">
    <property type="entry name" value="Farnesyl Diphosphate Synthase"/>
    <property type="match status" value="1"/>
</dbReference>
<name>A0AA38TJ26_9ASTR</name>
<dbReference type="CDD" id="cd00684">
    <property type="entry name" value="Terpene_cyclase_plant_C1"/>
    <property type="match status" value="1"/>
</dbReference>
<dbReference type="InterPro" id="IPR008930">
    <property type="entry name" value="Terpenoid_cyclase/PrenylTrfase"/>
</dbReference>
<dbReference type="GO" id="GO:0016102">
    <property type="term" value="P:diterpenoid biosynthetic process"/>
    <property type="evidence" value="ECO:0007669"/>
    <property type="project" value="InterPro"/>
</dbReference>
<evidence type="ECO:0000256" key="2">
    <source>
        <dbReference type="ARBA" id="ARBA00022723"/>
    </source>
</evidence>
<dbReference type="InterPro" id="IPR044814">
    <property type="entry name" value="Terpene_cyclase_plant_C1"/>
</dbReference>
<dbReference type="InterPro" id="IPR036965">
    <property type="entry name" value="Terpene_synth_N_sf"/>
</dbReference>
<organism evidence="6 7">
    <name type="scientific">Centaurea solstitialis</name>
    <name type="common">yellow star-thistle</name>
    <dbReference type="NCBI Taxonomy" id="347529"/>
    <lineage>
        <taxon>Eukaryota</taxon>
        <taxon>Viridiplantae</taxon>
        <taxon>Streptophyta</taxon>
        <taxon>Embryophyta</taxon>
        <taxon>Tracheophyta</taxon>
        <taxon>Spermatophyta</taxon>
        <taxon>Magnoliopsida</taxon>
        <taxon>eudicotyledons</taxon>
        <taxon>Gunneridae</taxon>
        <taxon>Pentapetalae</taxon>
        <taxon>asterids</taxon>
        <taxon>campanulids</taxon>
        <taxon>Asterales</taxon>
        <taxon>Asteraceae</taxon>
        <taxon>Carduoideae</taxon>
        <taxon>Cardueae</taxon>
        <taxon>Centaureinae</taxon>
        <taxon>Centaurea</taxon>
    </lineage>
</organism>
<dbReference type="Pfam" id="PF01397">
    <property type="entry name" value="Terpene_synth"/>
    <property type="match status" value="1"/>
</dbReference>
<dbReference type="GO" id="GO:0010333">
    <property type="term" value="F:terpene synthase activity"/>
    <property type="evidence" value="ECO:0007669"/>
    <property type="project" value="InterPro"/>
</dbReference>
<dbReference type="EMBL" id="JARYMX010000003">
    <property type="protein sequence ID" value="KAJ9554941.1"/>
    <property type="molecule type" value="Genomic_DNA"/>
</dbReference>
<dbReference type="SFLD" id="SFLDG01019">
    <property type="entry name" value="Terpene_Cyclase_Like_1_C_Termi"/>
    <property type="match status" value="1"/>
</dbReference>
<evidence type="ECO:0000256" key="3">
    <source>
        <dbReference type="ARBA" id="ARBA00022842"/>
    </source>
</evidence>
<keyword evidence="3" id="KW-0460">Magnesium</keyword>
<evidence type="ECO:0000256" key="1">
    <source>
        <dbReference type="ARBA" id="ARBA00001946"/>
    </source>
</evidence>
<comment type="cofactor">
    <cofactor evidence="1">
        <name>Mg(2+)</name>
        <dbReference type="ChEBI" id="CHEBI:18420"/>
    </cofactor>
</comment>
<dbReference type="Pfam" id="PF03936">
    <property type="entry name" value="Terpene_synth_C"/>
    <property type="match status" value="1"/>
</dbReference>
<keyword evidence="7" id="KW-1185">Reference proteome</keyword>
<keyword evidence="2" id="KW-0479">Metal-binding</keyword>
<gene>
    <name evidence="6" type="ORF">OSB04_009555</name>
</gene>
<dbReference type="FunFam" id="1.10.600.10:FF:000007">
    <property type="entry name" value="Isoprene synthase, chloroplastic"/>
    <property type="match status" value="1"/>
</dbReference>
<dbReference type="InterPro" id="IPR001906">
    <property type="entry name" value="Terpene_synth_N"/>
</dbReference>
<dbReference type="Proteomes" id="UP001172457">
    <property type="component" value="Chromosome 3"/>
</dbReference>
<accession>A0AA38TJ26</accession>
<comment type="caution">
    <text evidence="6">The sequence shown here is derived from an EMBL/GenBank/DDBJ whole genome shotgun (WGS) entry which is preliminary data.</text>
</comment>
<feature type="domain" description="Terpene synthase metal-binding" evidence="5">
    <location>
        <begin position="290"/>
        <end position="524"/>
    </location>
</feature>
<dbReference type="PANTHER" id="PTHR31225:SF9">
    <property type="entry name" value="TERPENE SYNTHASE 10"/>
    <property type="match status" value="1"/>
</dbReference>
<dbReference type="AlphaFoldDB" id="A0AA38TJ26"/>
<dbReference type="InterPro" id="IPR008949">
    <property type="entry name" value="Isoprenoid_synthase_dom_sf"/>
</dbReference>
<dbReference type="GO" id="GO:0000287">
    <property type="term" value="F:magnesium ion binding"/>
    <property type="evidence" value="ECO:0007669"/>
    <property type="project" value="InterPro"/>
</dbReference>
<evidence type="ECO:0000313" key="6">
    <source>
        <dbReference type="EMBL" id="KAJ9554941.1"/>
    </source>
</evidence>